<keyword evidence="1" id="KW-0677">Repeat</keyword>
<dbReference type="OrthoDB" id="20872at2759"/>
<feature type="repeat" description="ANK" evidence="3">
    <location>
        <begin position="568"/>
        <end position="600"/>
    </location>
</feature>
<feature type="repeat" description="ANK" evidence="3">
    <location>
        <begin position="474"/>
        <end position="499"/>
    </location>
</feature>
<evidence type="ECO:0000256" key="3">
    <source>
        <dbReference type="PROSITE-ProRule" id="PRU00023"/>
    </source>
</evidence>
<gene>
    <name evidence="6" type="ORF">HO173_003662</name>
</gene>
<dbReference type="Gene3D" id="1.25.40.20">
    <property type="entry name" value="Ankyrin repeat-containing domain"/>
    <property type="match status" value="5"/>
</dbReference>
<evidence type="ECO:0000313" key="7">
    <source>
        <dbReference type="Proteomes" id="UP000578531"/>
    </source>
</evidence>
<feature type="repeat" description="ANK" evidence="3">
    <location>
        <begin position="303"/>
        <end position="335"/>
    </location>
</feature>
<dbReference type="InterPro" id="IPR036770">
    <property type="entry name" value="Ankyrin_rpt-contain_sf"/>
</dbReference>
<evidence type="ECO:0000313" key="6">
    <source>
        <dbReference type="EMBL" id="KAF6238028.1"/>
    </source>
</evidence>
<dbReference type="EMBL" id="JACCJC010000011">
    <property type="protein sequence ID" value="KAF6238028.1"/>
    <property type="molecule type" value="Genomic_DNA"/>
</dbReference>
<feature type="region of interest" description="Disordered" evidence="4">
    <location>
        <begin position="707"/>
        <end position="733"/>
    </location>
</feature>
<name>A0A8H6G057_9LECA</name>
<keyword evidence="7" id="KW-1185">Reference proteome</keyword>
<dbReference type="Pfam" id="PF00023">
    <property type="entry name" value="Ank"/>
    <property type="match status" value="1"/>
</dbReference>
<dbReference type="AlphaFoldDB" id="A0A8H6G057"/>
<reference evidence="6 7" key="1">
    <citation type="journal article" date="2020" name="Genomics">
        <title>Complete, high-quality genomes from long-read metagenomic sequencing of two wolf lichen thalli reveals enigmatic genome architecture.</title>
        <authorList>
            <person name="McKenzie S.K."/>
            <person name="Walston R.F."/>
            <person name="Allen J.L."/>
        </authorList>
    </citation>
    <scope>NUCLEOTIDE SEQUENCE [LARGE SCALE GENOMIC DNA]</scope>
    <source>
        <strain evidence="6">WasteWater2</strain>
    </source>
</reference>
<evidence type="ECO:0000256" key="2">
    <source>
        <dbReference type="ARBA" id="ARBA00023043"/>
    </source>
</evidence>
<dbReference type="PANTHER" id="PTHR24166:SF48">
    <property type="entry name" value="PROTEIN VAPYRIN"/>
    <property type="match status" value="1"/>
</dbReference>
<dbReference type="Pfam" id="PF17111">
    <property type="entry name" value="PigL_N"/>
    <property type="match status" value="1"/>
</dbReference>
<dbReference type="Proteomes" id="UP000578531">
    <property type="component" value="Unassembled WGS sequence"/>
</dbReference>
<dbReference type="InterPro" id="IPR002110">
    <property type="entry name" value="Ankyrin_rpt"/>
</dbReference>
<dbReference type="Pfam" id="PF12796">
    <property type="entry name" value="Ank_2"/>
    <property type="match status" value="3"/>
</dbReference>
<dbReference type="PANTHER" id="PTHR24166">
    <property type="entry name" value="ROLLING PEBBLES, ISOFORM B"/>
    <property type="match status" value="1"/>
</dbReference>
<proteinExistence type="predicted"/>
<evidence type="ECO:0000256" key="1">
    <source>
        <dbReference type="ARBA" id="ARBA00022737"/>
    </source>
</evidence>
<feature type="domain" description="Azaphilone pigments biosynthesis cluster protein L N-terminal" evidence="5">
    <location>
        <begin position="6"/>
        <end position="152"/>
    </location>
</feature>
<protein>
    <recommendedName>
        <fullName evidence="5">Azaphilone pigments biosynthesis cluster protein L N-terminal domain-containing protein</fullName>
    </recommendedName>
</protein>
<keyword evidence="2 3" id="KW-0040">ANK repeat</keyword>
<organism evidence="6 7">
    <name type="scientific">Letharia columbiana</name>
    <dbReference type="NCBI Taxonomy" id="112416"/>
    <lineage>
        <taxon>Eukaryota</taxon>
        <taxon>Fungi</taxon>
        <taxon>Dikarya</taxon>
        <taxon>Ascomycota</taxon>
        <taxon>Pezizomycotina</taxon>
        <taxon>Lecanoromycetes</taxon>
        <taxon>OSLEUM clade</taxon>
        <taxon>Lecanoromycetidae</taxon>
        <taxon>Lecanorales</taxon>
        <taxon>Lecanorineae</taxon>
        <taxon>Parmeliaceae</taxon>
        <taxon>Letharia</taxon>
    </lineage>
</organism>
<dbReference type="PROSITE" id="PS50088">
    <property type="entry name" value="ANK_REPEAT"/>
    <property type="match status" value="4"/>
</dbReference>
<comment type="caution">
    <text evidence="6">The sequence shown here is derived from an EMBL/GenBank/DDBJ whole genome shotgun (WGS) entry which is preliminary data.</text>
</comment>
<dbReference type="InterPro" id="IPR050889">
    <property type="entry name" value="Dendritic_Spine_Reg/Scaffold"/>
</dbReference>
<dbReference type="PROSITE" id="PS50297">
    <property type="entry name" value="ANK_REP_REGION"/>
    <property type="match status" value="4"/>
</dbReference>
<dbReference type="RefSeq" id="XP_037167342.1">
    <property type="nucleotide sequence ID" value="XM_037305587.1"/>
</dbReference>
<dbReference type="SMART" id="SM00248">
    <property type="entry name" value="ANK"/>
    <property type="match status" value="10"/>
</dbReference>
<dbReference type="GeneID" id="59285328"/>
<accession>A0A8H6G057</accession>
<sequence length="733" mass="79482">MVDPVSVISLLAIGLHSANKLSTLVGDIRDAPREIQNISDDSASICDILYTLNGFLEEKKDFQLPTEITQSLQVPLASTRSAADNLVEKLKPFVKEKGESKTSKWVAGIRWSFSHKDVKQLAEQLNNGKSTLSMTLAVVNVIKTSHVKNDTTEIIEYLKRLNHESEVAQESTEGQGTSVQAGVEGFDTRMKDVNFAMTRFLETSSTAIESPTHSPWASTTDVAQVSTFDGNLDDNEYSDLDRSPTSAKQDYEPEIRHMLAQEQAHSFMNEDGQTALHLAAKQDAYLTWDVLSCGVDINIRNVNGETPLMCAVNAENLDTVTLLLKNHADVNAVDDQQATCLHLAASKDESGSITQLLLRREPDTEMLDETGRTPLFRAAFTGNDAMVRQLLKFGADPKAKESDGFSALHYACMQANHVFTSRLLDKRGPDFEAFYELARYGLPADPSHSTISKRRAQIVHSLLAHDANVHASSEGLTPLHISAATAQEQLVNILLSNGAKATGVPVITAYWGLTPETVDLLLTRGANVSATDCRWNKTALTWTAEIGSPTTLKVLLSHGASVHHQDTQGSSALHYAGANARNESIALLLDAGANPNLLDSGGSTPLVRLASARRFYLAGRWWNPSAAERKKAATLLLGAGCNASIKDMHGNLAVHHAAGNGYRGVLEAIEKAGGDMELLDGFGMTAVEWAKERGRMEVVSVLKRKRAVRRGGGGEKGKEEEGDESAAHQVSKA</sequence>
<dbReference type="InterPro" id="IPR031348">
    <property type="entry name" value="PigL_N"/>
</dbReference>
<evidence type="ECO:0000256" key="4">
    <source>
        <dbReference type="SAM" id="MobiDB-lite"/>
    </source>
</evidence>
<feature type="repeat" description="ANK" evidence="3">
    <location>
        <begin position="370"/>
        <end position="402"/>
    </location>
</feature>
<evidence type="ECO:0000259" key="5">
    <source>
        <dbReference type="Pfam" id="PF17111"/>
    </source>
</evidence>
<dbReference type="SUPFAM" id="SSF48403">
    <property type="entry name" value="Ankyrin repeat"/>
    <property type="match status" value="3"/>
</dbReference>